<protein>
    <submittedName>
        <fullName evidence="2">Uncharacterized protein</fullName>
    </submittedName>
</protein>
<reference evidence="2 3" key="1">
    <citation type="submission" date="2015-03" db="EMBL/GenBank/DDBJ databases">
        <authorList>
            <consortium name="Pathogen Informatics"/>
        </authorList>
    </citation>
    <scope>NUCLEOTIDE SEQUENCE [LARGE SCALE GENOMIC DNA]</scope>
    <source>
        <strain evidence="2 3">M09401471</strain>
    </source>
</reference>
<name>A0A655HZV5_MYCTX</name>
<accession>A0A655HZV5</accession>
<organism evidence="2 3">
    <name type="scientific">Mycobacterium tuberculosis</name>
    <dbReference type="NCBI Taxonomy" id="1773"/>
    <lineage>
        <taxon>Bacteria</taxon>
        <taxon>Bacillati</taxon>
        <taxon>Actinomycetota</taxon>
        <taxon>Actinomycetes</taxon>
        <taxon>Mycobacteriales</taxon>
        <taxon>Mycobacteriaceae</taxon>
        <taxon>Mycobacterium</taxon>
        <taxon>Mycobacterium tuberculosis complex</taxon>
    </lineage>
</organism>
<dbReference type="EMBL" id="CSAJ01000004">
    <property type="protein sequence ID" value="COV37868.1"/>
    <property type="molecule type" value="Genomic_DNA"/>
</dbReference>
<gene>
    <name evidence="2" type="ORF">ERS007720_00073</name>
</gene>
<sequence length="131" mass="13839">MSVSNRPVALASINSSAWVRYLRVRFALEALAVLLSAAVNPPDAPARNPAADSRPHGSPVPVRPFDPLMPAVVNPRPLMPGCHRVDGTAVIRGTSSAWVARSPASTRQPAYVSMGRTPMKAASAAMSRSRS</sequence>
<feature type="compositionally biased region" description="Low complexity" evidence="1">
    <location>
        <begin position="40"/>
        <end position="52"/>
    </location>
</feature>
<dbReference type="AlphaFoldDB" id="A0A655HZV5"/>
<dbReference type="Proteomes" id="UP000044938">
    <property type="component" value="Unassembled WGS sequence"/>
</dbReference>
<evidence type="ECO:0000256" key="1">
    <source>
        <dbReference type="SAM" id="MobiDB-lite"/>
    </source>
</evidence>
<proteinExistence type="predicted"/>
<evidence type="ECO:0000313" key="2">
    <source>
        <dbReference type="EMBL" id="COV37868.1"/>
    </source>
</evidence>
<evidence type="ECO:0000313" key="3">
    <source>
        <dbReference type="Proteomes" id="UP000044938"/>
    </source>
</evidence>
<feature type="region of interest" description="Disordered" evidence="1">
    <location>
        <begin position="40"/>
        <end position="63"/>
    </location>
</feature>